<proteinExistence type="predicted"/>
<dbReference type="GO" id="GO:0045893">
    <property type="term" value="P:positive regulation of DNA-templated transcription"/>
    <property type="evidence" value="ECO:0007669"/>
    <property type="project" value="InterPro"/>
</dbReference>
<dbReference type="InterPro" id="IPR000551">
    <property type="entry name" value="MerR-type_HTH_dom"/>
</dbReference>
<dbReference type="NCBIfam" id="TIGR02047">
    <property type="entry name" value="CadR-PbrR"/>
    <property type="match status" value="1"/>
</dbReference>
<dbReference type="Gene3D" id="1.10.1660.10">
    <property type="match status" value="1"/>
</dbReference>
<accession>A0A0H4IWB3</accession>
<dbReference type="Pfam" id="PF13411">
    <property type="entry name" value="MerR_1"/>
    <property type="match status" value="1"/>
</dbReference>
<organism evidence="3 4">
    <name type="scientific">Methylophilales bacterium MBRS-H7</name>
    <dbReference type="NCBI Taxonomy" id="1623450"/>
    <lineage>
        <taxon>Bacteria</taxon>
        <taxon>Pseudomonadati</taxon>
        <taxon>Pseudomonadota</taxon>
        <taxon>Betaproteobacteria</taxon>
        <taxon>Nitrosomonadales</taxon>
        <taxon>OM43 clade</taxon>
    </lineage>
</organism>
<dbReference type="InterPro" id="IPR009061">
    <property type="entry name" value="DNA-bd_dom_put_sf"/>
</dbReference>
<dbReference type="PROSITE" id="PS00552">
    <property type="entry name" value="HTH_MERR_1"/>
    <property type="match status" value="1"/>
</dbReference>
<dbReference type="Proteomes" id="UP000066549">
    <property type="component" value="Chromosome"/>
</dbReference>
<dbReference type="InterPro" id="IPR047057">
    <property type="entry name" value="MerR_fam"/>
</dbReference>
<gene>
    <name evidence="3" type="ORF">VI33_00315</name>
</gene>
<evidence type="ECO:0000256" key="1">
    <source>
        <dbReference type="ARBA" id="ARBA00023125"/>
    </source>
</evidence>
<dbReference type="CDD" id="cd04784">
    <property type="entry name" value="HTH_CadR-PbrR"/>
    <property type="match status" value="1"/>
</dbReference>
<dbReference type="OrthoDB" id="9808480at2"/>
<reference evidence="3 4" key="1">
    <citation type="submission" date="2015-03" db="EMBL/GenBank/DDBJ databases">
        <title>Comparative analysis of the OM43 clade including a novel species from Red Sea uncovers genomic and metabolic diversity among marine methylotrophs.</title>
        <authorList>
            <person name="Jimenez-Infante F."/>
            <person name="Ngugi D.K."/>
            <person name="Vinu M."/>
            <person name="Alam I."/>
            <person name="Kamau A."/>
            <person name="Blom J."/>
            <person name="Bajic V.B."/>
            <person name="Stingl U."/>
        </authorList>
    </citation>
    <scope>NUCLEOTIDE SEQUENCE [LARGE SCALE GENOMIC DNA]</scope>
    <source>
        <strain evidence="3 4">MBRSH7</strain>
    </source>
</reference>
<keyword evidence="1" id="KW-0238">DNA-binding</keyword>
<dbReference type="SMART" id="SM00422">
    <property type="entry name" value="HTH_MERR"/>
    <property type="match status" value="1"/>
</dbReference>
<dbReference type="PROSITE" id="PS50937">
    <property type="entry name" value="HTH_MERR_2"/>
    <property type="match status" value="1"/>
</dbReference>
<keyword evidence="4" id="KW-1185">Reference proteome</keyword>
<dbReference type="PANTHER" id="PTHR30204">
    <property type="entry name" value="REDOX-CYCLING DRUG-SENSING TRANSCRIPTIONAL ACTIVATOR SOXR"/>
    <property type="match status" value="1"/>
</dbReference>
<dbReference type="GO" id="GO:0046872">
    <property type="term" value="F:metal ion binding"/>
    <property type="evidence" value="ECO:0007669"/>
    <property type="project" value="InterPro"/>
</dbReference>
<evidence type="ECO:0000313" key="3">
    <source>
        <dbReference type="EMBL" id="AKO65256.1"/>
    </source>
</evidence>
<dbReference type="EMBL" id="CP011002">
    <property type="protein sequence ID" value="AKO65256.1"/>
    <property type="molecule type" value="Genomic_DNA"/>
</dbReference>
<dbReference type="PATRIC" id="fig|1623450.3.peg.65"/>
<feature type="domain" description="HTH merR-type" evidence="2">
    <location>
        <begin position="1"/>
        <end position="69"/>
    </location>
</feature>
<sequence length="143" mass="16188">MKIGELAKRSGCSVQTIRYYEKEGLISAQSRTEGNFRLYDKQTLEKLLFIRHCRSLGLTLKEIKQLILLQSTPESDCEEVNDIINTHLHLVESSIEELKKLHNDLSALRHRCTTPKTVGQCGILERLVENTSSKSGSKVLSMS</sequence>
<dbReference type="AlphaFoldDB" id="A0A0H4IWB3"/>
<dbReference type="PANTHER" id="PTHR30204:SF92">
    <property type="entry name" value="HTH-TYPE TRANSCRIPTIONAL REGULATOR ZNTR"/>
    <property type="match status" value="1"/>
</dbReference>
<dbReference type="GO" id="GO:0003700">
    <property type="term" value="F:DNA-binding transcription factor activity"/>
    <property type="evidence" value="ECO:0007669"/>
    <property type="project" value="InterPro"/>
</dbReference>
<dbReference type="GO" id="GO:0003677">
    <property type="term" value="F:DNA binding"/>
    <property type="evidence" value="ECO:0007669"/>
    <property type="project" value="UniProtKB-KW"/>
</dbReference>
<evidence type="ECO:0000313" key="4">
    <source>
        <dbReference type="Proteomes" id="UP000066549"/>
    </source>
</evidence>
<dbReference type="InterPro" id="IPR011791">
    <property type="entry name" value="CadR-PbrR"/>
</dbReference>
<dbReference type="SUPFAM" id="SSF46955">
    <property type="entry name" value="Putative DNA-binding domain"/>
    <property type="match status" value="1"/>
</dbReference>
<name>A0A0H4IWB3_9PROT</name>
<evidence type="ECO:0000259" key="2">
    <source>
        <dbReference type="PROSITE" id="PS50937"/>
    </source>
</evidence>
<protein>
    <submittedName>
        <fullName evidence="3">MerR family transcriptional regulator</fullName>
    </submittedName>
</protein>
<dbReference type="PRINTS" id="PR00040">
    <property type="entry name" value="HTHMERR"/>
</dbReference>